<proteinExistence type="predicted"/>
<sequence>MSWRQRRETEKLLLAVVPAIVQQARSEAAGKDKASQTGTEAKGEQPEQSEQR</sequence>
<reference evidence="3" key="1">
    <citation type="journal article" date="2019" name="Int. J. Syst. Evol. Microbiol.">
        <title>The Global Catalogue of Microorganisms (GCM) 10K type strain sequencing project: providing services to taxonomists for standard genome sequencing and annotation.</title>
        <authorList>
            <consortium name="The Broad Institute Genomics Platform"/>
            <consortium name="The Broad Institute Genome Sequencing Center for Infectious Disease"/>
            <person name="Wu L."/>
            <person name="Ma J."/>
        </authorList>
    </citation>
    <scope>NUCLEOTIDE SEQUENCE [LARGE SCALE GENOMIC DNA]</scope>
    <source>
        <strain evidence="3">JCM 17938</strain>
    </source>
</reference>
<evidence type="ECO:0000256" key="1">
    <source>
        <dbReference type="SAM" id="MobiDB-lite"/>
    </source>
</evidence>
<gene>
    <name evidence="2" type="ORF">GCM10023195_21370</name>
</gene>
<name>A0ABP8TJG8_9ACTN</name>
<accession>A0ABP8TJG8</accession>
<comment type="caution">
    <text evidence="2">The sequence shown here is derived from an EMBL/GenBank/DDBJ whole genome shotgun (WGS) entry which is preliminary data.</text>
</comment>
<evidence type="ECO:0000313" key="2">
    <source>
        <dbReference type="EMBL" id="GAA4606052.1"/>
    </source>
</evidence>
<dbReference type="Proteomes" id="UP001500212">
    <property type="component" value="Unassembled WGS sequence"/>
</dbReference>
<evidence type="ECO:0000313" key="3">
    <source>
        <dbReference type="Proteomes" id="UP001500212"/>
    </source>
</evidence>
<feature type="compositionally biased region" description="Basic and acidic residues" evidence="1">
    <location>
        <begin position="41"/>
        <end position="52"/>
    </location>
</feature>
<protein>
    <submittedName>
        <fullName evidence="2">Uncharacterized protein</fullName>
    </submittedName>
</protein>
<dbReference type="RefSeq" id="WP_345352226.1">
    <property type="nucleotide sequence ID" value="NZ_BAABHJ010000005.1"/>
</dbReference>
<keyword evidence="3" id="KW-1185">Reference proteome</keyword>
<feature type="region of interest" description="Disordered" evidence="1">
    <location>
        <begin position="23"/>
        <end position="52"/>
    </location>
</feature>
<organism evidence="2 3">
    <name type="scientific">Actinoallomurus liliacearum</name>
    <dbReference type="NCBI Taxonomy" id="1080073"/>
    <lineage>
        <taxon>Bacteria</taxon>
        <taxon>Bacillati</taxon>
        <taxon>Actinomycetota</taxon>
        <taxon>Actinomycetes</taxon>
        <taxon>Streptosporangiales</taxon>
        <taxon>Thermomonosporaceae</taxon>
        <taxon>Actinoallomurus</taxon>
    </lineage>
</organism>
<dbReference type="EMBL" id="BAABHJ010000005">
    <property type="protein sequence ID" value="GAA4606052.1"/>
    <property type="molecule type" value="Genomic_DNA"/>
</dbReference>